<dbReference type="HOGENOM" id="CLU_105244_0_0_7"/>
<dbReference type="InterPro" id="IPR008173">
    <property type="entry name" value="Adenylyl_cyclase_CyaB"/>
</dbReference>
<dbReference type="PROSITE" id="PS51707">
    <property type="entry name" value="CYTH"/>
    <property type="match status" value="1"/>
</dbReference>
<organism evidence="2">
    <name type="scientific">Desulfovibrio sp. U5L</name>
    <dbReference type="NCBI Taxonomy" id="596152"/>
    <lineage>
        <taxon>Bacteria</taxon>
        <taxon>Pseudomonadati</taxon>
        <taxon>Thermodesulfobacteriota</taxon>
        <taxon>Desulfovibrionia</taxon>
        <taxon>Desulfovibrionales</taxon>
        <taxon>Desulfovibrionaceae</taxon>
        <taxon>Desulfovibrio</taxon>
    </lineage>
</organism>
<name>I2Q0W1_9BACT</name>
<dbReference type="AlphaFoldDB" id="I2Q0W1"/>
<dbReference type="InterPro" id="IPR033469">
    <property type="entry name" value="CYTH-like_dom_sf"/>
</dbReference>
<dbReference type="SUPFAM" id="SSF55154">
    <property type="entry name" value="CYTH-like phosphatases"/>
    <property type="match status" value="1"/>
</dbReference>
<feature type="domain" description="CYTH" evidence="1">
    <location>
        <begin position="4"/>
        <end position="169"/>
    </location>
</feature>
<evidence type="ECO:0000313" key="2">
    <source>
        <dbReference type="EMBL" id="EIG53417.1"/>
    </source>
</evidence>
<accession>I2Q0W1</accession>
<dbReference type="EMBL" id="JH600068">
    <property type="protein sequence ID" value="EIG53417.1"/>
    <property type="molecule type" value="Genomic_DNA"/>
</dbReference>
<dbReference type="InterPro" id="IPR023577">
    <property type="entry name" value="CYTH_domain"/>
</dbReference>
<dbReference type="PANTHER" id="PTHR21028:SF2">
    <property type="entry name" value="CYTH DOMAIN-CONTAINING PROTEIN"/>
    <property type="match status" value="1"/>
</dbReference>
<proteinExistence type="predicted"/>
<dbReference type="Pfam" id="PF01928">
    <property type="entry name" value="CYTH"/>
    <property type="match status" value="1"/>
</dbReference>
<dbReference type="STRING" id="596152.DesU5LDRAFT_1737"/>
<dbReference type="Gene3D" id="2.40.320.10">
    <property type="entry name" value="Hypothetical Protein Pfu-838710-001"/>
    <property type="match status" value="1"/>
</dbReference>
<sequence>MSMAEEIETKFAVEAFEPVREALAGVGAERLSRRFEENVVLDTSDGELRRREILLRLRRDASAKVTLKLPASAPAGQGLKVRQEIETEVADLDALQAVFFHLGYRPFLRYEKVRETWRLGPTLICLDELPFGLFLEIEGPADAIPGVAARLGLAMDAALADTYHALYRRHLAACHLPPADSFVFDADTRQALLADLSES</sequence>
<gene>
    <name evidence="2" type="ORF">DesU5LDRAFT_1737</name>
</gene>
<dbReference type="OrthoDB" id="116396at2"/>
<dbReference type="SMART" id="SM01118">
    <property type="entry name" value="CYTH"/>
    <property type="match status" value="1"/>
</dbReference>
<evidence type="ECO:0000259" key="1">
    <source>
        <dbReference type="PROSITE" id="PS51707"/>
    </source>
</evidence>
<reference evidence="2" key="1">
    <citation type="submission" date="2011-11" db="EMBL/GenBank/DDBJ databases">
        <title>Improved High-Quality Draft sequence of Desulfovibrio sp. U5L.</title>
        <authorList>
            <consortium name="US DOE Joint Genome Institute"/>
            <person name="Lucas S."/>
            <person name="Han J."/>
            <person name="Lapidus A."/>
            <person name="Cheng J.-F."/>
            <person name="Goodwin L."/>
            <person name="Pitluck S."/>
            <person name="Peters L."/>
            <person name="Ovchinnikova G."/>
            <person name="Held B."/>
            <person name="Detter J.C."/>
            <person name="Han C."/>
            <person name="Tapia R."/>
            <person name="Land M."/>
            <person name="Hauser L."/>
            <person name="Kyrpides N."/>
            <person name="Ivanova N."/>
            <person name="Pagani I."/>
            <person name="Gabster J."/>
            <person name="Walker C."/>
            <person name="Stolyar S."/>
            <person name="Stahl D."/>
            <person name="Arkin A."/>
            <person name="Dehal P."/>
            <person name="Hazen T."/>
            <person name="Woyke T."/>
        </authorList>
    </citation>
    <scope>NUCLEOTIDE SEQUENCE [LARGE SCALE GENOMIC DNA]</scope>
    <source>
        <strain evidence="2">U5L</strain>
    </source>
</reference>
<protein>
    <submittedName>
        <fullName evidence="2">Adenylate cyclase, class 2 (Thermophilic)</fullName>
    </submittedName>
</protein>
<dbReference type="eggNOG" id="COG1437">
    <property type="taxonomic scope" value="Bacteria"/>
</dbReference>
<dbReference type="PANTHER" id="PTHR21028">
    <property type="entry name" value="SI:CH211-156B7.4"/>
    <property type="match status" value="1"/>
</dbReference>
<dbReference type="CDD" id="cd07890">
    <property type="entry name" value="CYTH-like_AC_IV-like"/>
    <property type="match status" value="1"/>
</dbReference>